<sequence>MTYQLLLVDDEVHAIEGVKSDLDTEKLGISQLYTAYNMKQAKAVLEREKIDIMLCDIEMPQGSGLELLSWVRRHQPGVITIFLTSHADFKYAKEAMQLGSLDYLLKPVEASELEHVIAKAKEMIEHNSELSRNKQSHQLWMKHREIVVERFWLDIINQKLPSHPASIQKQAEQLQLPIIDSASYFPILISVQKWNRPLSRRDENIMEYALRNSAEEIILGTDLNGLFFFLDRGNMLGIFTIEQMEAEDQERLIEACSHYIAMCNQYFYCDVSCYFGKLVAPQHMAEMVSLIRERDRNNVAFYNEVFPFVDRLDASRSIELPDLNVWLSLLKTGSKDGIVEEVEAFIQQLVEKQAIDANILHQFHQDLMQALYSYLNMSGIQARQLYGDEASRALSERAGRSVDDLLAWVHHALDKAVNQTKAIEESETVIETVRRFIIKNIDQDLSRDMIANHVFLNPDYLSRILKRKTGYTVSDYVQNERINLAKELLAQTNIPISSIAASVGHTNFSHFAKIFKKHTGLGPTEYRNQFEKK</sequence>
<dbReference type="InterPro" id="IPR020449">
    <property type="entry name" value="Tscrpt_reg_AraC-type_HTH"/>
</dbReference>
<dbReference type="RefSeq" id="WP_213514298.1">
    <property type="nucleotide sequence ID" value="NZ_BOSE01000002.1"/>
</dbReference>
<organism evidence="7 8">
    <name type="scientific">Paenibacillus montaniterrae</name>
    <dbReference type="NCBI Taxonomy" id="429341"/>
    <lineage>
        <taxon>Bacteria</taxon>
        <taxon>Bacillati</taxon>
        <taxon>Bacillota</taxon>
        <taxon>Bacilli</taxon>
        <taxon>Bacillales</taxon>
        <taxon>Paenibacillaceae</taxon>
        <taxon>Paenibacillus</taxon>
    </lineage>
</organism>
<dbReference type="GO" id="GO:0000160">
    <property type="term" value="P:phosphorelay signal transduction system"/>
    <property type="evidence" value="ECO:0007669"/>
    <property type="project" value="InterPro"/>
</dbReference>
<dbReference type="SMART" id="SM00342">
    <property type="entry name" value="HTH_ARAC"/>
    <property type="match status" value="1"/>
</dbReference>
<dbReference type="SUPFAM" id="SSF52172">
    <property type="entry name" value="CheY-like"/>
    <property type="match status" value="1"/>
</dbReference>
<dbReference type="Gene3D" id="1.10.10.60">
    <property type="entry name" value="Homeodomain-like"/>
    <property type="match status" value="2"/>
</dbReference>
<evidence type="ECO:0000313" key="7">
    <source>
        <dbReference type="EMBL" id="GIP16055.1"/>
    </source>
</evidence>
<dbReference type="AlphaFoldDB" id="A0A920CX83"/>
<evidence type="ECO:0000256" key="4">
    <source>
        <dbReference type="PROSITE-ProRule" id="PRU00169"/>
    </source>
</evidence>
<dbReference type="GO" id="GO:0043565">
    <property type="term" value="F:sequence-specific DNA binding"/>
    <property type="evidence" value="ECO:0007669"/>
    <property type="project" value="InterPro"/>
</dbReference>
<keyword evidence="8" id="KW-1185">Reference proteome</keyword>
<dbReference type="CDD" id="cd17536">
    <property type="entry name" value="REC_YesN-like"/>
    <property type="match status" value="1"/>
</dbReference>
<feature type="domain" description="Response regulatory" evidence="6">
    <location>
        <begin position="4"/>
        <end position="121"/>
    </location>
</feature>
<dbReference type="InterPro" id="IPR001789">
    <property type="entry name" value="Sig_transdc_resp-reg_receiver"/>
</dbReference>
<dbReference type="InterPro" id="IPR018060">
    <property type="entry name" value="HTH_AraC"/>
</dbReference>
<dbReference type="GO" id="GO:0003700">
    <property type="term" value="F:DNA-binding transcription factor activity"/>
    <property type="evidence" value="ECO:0007669"/>
    <property type="project" value="InterPro"/>
</dbReference>
<keyword evidence="2 7" id="KW-0238">DNA-binding</keyword>
<accession>A0A920CX83</accession>
<dbReference type="Proteomes" id="UP000683139">
    <property type="component" value="Unassembled WGS sequence"/>
</dbReference>
<dbReference type="PROSITE" id="PS01124">
    <property type="entry name" value="HTH_ARAC_FAMILY_2"/>
    <property type="match status" value="1"/>
</dbReference>
<dbReference type="PANTHER" id="PTHR43280">
    <property type="entry name" value="ARAC-FAMILY TRANSCRIPTIONAL REGULATOR"/>
    <property type="match status" value="1"/>
</dbReference>
<feature type="domain" description="HTH araC/xylS-type" evidence="5">
    <location>
        <begin position="431"/>
        <end position="529"/>
    </location>
</feature>
<dbReference type="InterPro" id="IPR011006">
    <property type="entry name" value="CheY-like_superfamily"/>
</dbReference>
<dbReference type="PRINTS" id="PR00032">
    <property type="entry name" value="HTHARAC"/>
</dbReference>
<gene>
    <name evidence="7" type="ORF">J40TS1_16970</name>
</gene>
<name>A0A920CX83_9BACL</name>
<dbReference type="EMBL" id="BOSE01000002">
    <property type="protein sequence ID" value="GIP16055.1"/>
    <property type="molecule type" value="Genomic_DNA"/>
</dbReference>
<keyword evidence="3" id="KW-0804">Transcription</keyword>
<evidence type="ECO:0000259" key="5">
    <source>
        <dbReference type="PROSITE" id="PS01124"/>
    </source>
</evidence>
<dbReference type="Pfam" id="PF12833">
    <property type="entry name" value="HTH_18"/>
    <property type="match status" value="1"/>
</dbReference>
<evidence type="ECO:0000313" key="8">
    <source>
        <dbReference type="Proteomes" id="UP000683139"/>
    </source>
</evidence>
<evidence type="ECO:0000256" key="2">
    <source>
        <dbReference type="ARBA" id="ARBA00023125"/>
    </source>
</evidence>
<keyword evidence="1" id="KW-0805">Transcription regulation</keyword>
<evidence type="ECO:0000259" key="6">
    <source>
        <dbReference type="PROSITE" id="PS50110"/>
    </source>
</evidence>
<dbReference type="PANTHER" id="PTHR43280:SF2">
    <property type="entry name" value="HTH-TYPE TRANSCRIPTIONAL REGULATOR EXSA"/>
    <property type="match status" value="1"/>
</dbReference>
<keyword evidence="4" id="KW-0597">Phosphoprotein</keyword>
<dbReference type="InterPro" id="IPR009057">
    <property type="entry name" value="Homeodomain-like_sf"/>
</dbReference>
<dbReference type="PROSITE" id="PS50110">
    <property type="entry name" value="RESPONSE_REGULATORY"/>
    <property type="match status" value="1"/>
</dbReference>
<protein>
    <submittedName>
        <fullName evidence="7">DNA-binding response regulator</fullName>
    </submittedName>
</protein>
<comment type="caution">
    <text evidence="7">The sequence shown here is derived from an EMBL/GenBank/DDBJ whole genome shotgun (WGS) entry which is preliminary data.</text>
</comment>
<dbReference type="SMART" id="SM00448">
    <property type="entry name" value="REC"/>
    <property type="match status" value="1"/>
</dbReference>
<reference evidence="7" key="1">
    <citation type="submission" date="2021-03" db="EMBL/GenBank/DDBJ databases">
        <title>Antimicrobial resistance genes in bacteria isolated from Japanese honey, and their potential for conferring macrolide and lincosamide resistance in the American foulbrood pathogen Paenibacillus larvae.</title>
        <authorList>
            <person name="Okamoto M."/>
            <person name="Kumagai M."/>
            <person name="Kanamori H."/>
            <person name="Takamatsu D."/>
        </authorList>
    </citation>
    <scope>NUCLEOTIDE SEQUENCE</scope>
    <source>
        <strain evidence="7">J40TS1</strain>
    </source>
</reference>
<evidence type="ECO:0000256" key="1">
    <source>
        <dbReference type="ARBA" id="ARBA00023015"/>
    </source>
</evidence>
<dbReference type="SUPFAM" id="SSF46689">
    <property type="entry name" value="Homeodomain-like"/>
    <property type="match status" value="2"/>
</dbReference>
<evidence type="ECO:0000256" key="3">
    <source>
        <dbReference type="ARBA" id="ARBA00023163"/>
    </source>
</evidence>
<dbReference type="Pfam" id="PF00072">
    <property type="entry name" value="Response_reg"/>
    <property type="match status" value="1"/>
</dbReference>
<proteinExistence type="predicted"/>
<dbReference type="Gene3D" id="3.40.50.2300">
    <property type="match status" value="1"/>
</dbReference>
<feature type="modified residue" description="4-aspartylphosphate" evidence="4">
    <location>
        <position position="56"/>
    </location>
</feature>